<dbReference type="InterPro" id="IPR004840">
    <property type="entry name" value="Amino_acid_permease_CS"/>
</dbReference>
<evidence type="ECO:0000313" key="11">
    <source>
        <dbReference type="Proteomes" id="UP000188320"/>
    </source>
</evidence>
<feature type="transmembrane region" description="Helical" evidence="8">
    <location>
        <begin position="40"/>
        <end position="61"/>
    </location>
</feature>
<dbReference type="PANTHER" id="PTHR43341">
    <property type="entry name" value="AMINO ACID PERMEASE"/>
    <property type="match status" value="1"/>
</dbReference>
<dbReference type="PANTHER" id="PTHR43341:SF1">
    <property type="entry name" value="GENERAL AMINO-ACID PERMEASE GAP1"/>
    <property type="match status" value="1"/>
</dbReference>
<organism evidence="10 11">
    <name type="scientific">Zancudomyces culisetae</name>
    <name type="common">Gut fungus</name>
    <name type="synonym">Smittium culisetae</name>
    <dbReference type="NCBI Taxonomy" id="1213189"/>
    <lineage>
        <taxon>Eukaryota</taxon>
        <taxon>Fungi</taxon>
        <taxon>Fungi incertae sedis</taxon>
        <taxon>Zoopagomycota</taxon>
        <taxon>Kickxellomycotina</taxon>
        <taxon>Harpellomycetes</taxon>
        <taxon>Harpellales</taxon>
        <taxon>Legeriomycetaceae</taxon>
        <taxon>Zancudomyces</taxon>
    </lineage>
</organism>
<dbReference type="EMBL" id="LSSK01000205">
    <property type="protein sequence ID" value="OMH84382.1"/>
    <property type="molecule type" value="Genomic_DNA"/>
</dbReference>
<evidence type="ECO:0000313" key="10">
    <source>
        <dbReference type="EMBL" id="OMH84382.1"/>
    </source>
</evidence>
<dbReference type="InterPro" id="IPR004841">
    <property type="entry name" value="AA-permease/SLC12A_dom"/>
</dbReference>
<dbReference type="Pfam" id="PF00324">
    <property type="entry name" value="AA_permease"/>
    <property type="match status" value="1"/>
</dbReference>
<evidence type="ECO:0000256" key="4">
    <source>
        <dbReference type="ARBA" id="ARBA00022970"/>
    </source>
</evidence>
<keyword evidence="2" id="KW-0813">Transport</keyword>
<dbReference type="GO" id="GO:0015171">
    <property type="term" value="F:amino acid transmembrane transporter activity"/>
    <property type="evidence" value="ECO:0007669"/>
    <property type="project" value="TreeGrafter"/>
</dbReference>
<dbReference type="Proteomes" id="UP000188320">
    <property type="component" value="Unassembled WGS sequence"/>
</dbReference>
<evidence type="ECO:0000256" key="5">
    <source>
        <dbReference type="ARBA" id="ARBA00022989"/>
    </source>
</evidence>
<feature type="domain" description="Amino acid permease/ SLC12A" evidence="9">
    <location>
        <begin position="39"/>
        <end position="168"/>
    </location>
</feature>
<reference evidence="11" key="1">
    <citation type="submission" date="2017-01" db="EMBL/GenBank/DDBJ databases">
        <authorList>
            <person name="Wang Y."/>
            <person name="White M."/>
            <person name="Kvist S."/>
            <person name="Moncalvo J.-M."/>
        </authorList>
    </citation>
    <scope>NUCLEOTIDE SEQUENCE [LARGE SCALE GENOMIC DNA]</scope>
    <source>
        <strain evidence="11">COL-18-3</strain>
    </source>
</reference>
<dbReference type="AlphaFoldDB" id="A0A1R1PU11"/>
<keyword evidence="5 8" id="KW-1133">Transmembrane helix</keyword>
<proteinExistence type="predicted"/>
<evidence type="ECO:0000256" key="6">
    <source>
        <dbReference type="ARBA" id="ARBA00023136"/>
    </source>
</evidence>
<sequence>MSSDMIEDTNKTHIGEKTTDSIEVRDENNKLKRDLKRRHMAMVAVGGTMGTGLFMGSGITISEGGPGGALLGYAITGVVSFFILTSLAEMSAFIPISGSFNAFADRFVDPAYGFAMSWFYFYNWVITVAADLVAFGGHTYGVENWSYGSGAFKDGMLGIINVCVYAGIPQEMCQEPSAPAFGKSFFFTLLAYLFLDCCSEIAIYSCVSSCKADTSSAYNEHRCLDFCAISM</sequence>
<comment type="subcellular location">
    <subcellularLocation>
        <location evidence="1">Membrane</location>
        <topology evidence="1">Multi-pass membrane protein</topology>
    </subcellularLocation>
</comment>
<dbReference type="PROSITE" id="PS00218">
    <property type="entry name" value="AMINO_ACID_PERMEASE_1"/>
    <property type="match status" value="1"/>
</dbReference>
<protein>
    <submittedName>
        <fullName evidence="10">Lysine-specific permease</fullName>
    </submittedName>
</protein>
<evidence type="ECO:0000256" key="3">
    <source>
        <dbReference type="ARBA" id="ARBA00022692"/>
    </source>
</evidence>
<keyword evidence="3 8" id="KW-0812">Transmembrane</keyword>
<feature type="transmembrane region" description="Helical" evidence="8">
    <location>
        <begin position="67"/>
        <end position="88"/>
    </location>
</feature>
<accession>A0A1R1PU11</accession>
<evidence type="ECO:0000256" key="2">
    <source>
        <dbReference type="ARBA" id="ARBA00022448"/>
    </source>
</evidence>
<evidence type="ECO:0000259" key="9">
    <source>
        <dbReference type="Pfam" id="PF00324"/>
    </source>
</evidence>
<feature type="compositionally biased region" description="Basic and acidic residues" evidence="7">
    <location>
        <begin position="8"/>
        <end position="20"/>
    </location>
</feature>
<name>A0A1R1PU11_ZANCU</name>
<keyword evidence="11" id="KW-1185">Reference proteome</keyword>
<dbReference type="InterPro" id="IPR050524">
    <property type="entry name" value="APC_YAT"/>
</dbReference>
<evidence type="ECO:0000256" key="1">
    <source>
        <dbReference type="ARBA" id="ARBA00004141"/>
    </source>
</evidence>
<comment type="caution">
    <text evidence="10">The sequence shown here is derived from an EMBL/GenBank/DDBJ whole genome shotgun (WGS) entry which is preliminary data.</text>
</comment>
<dbReference type="GO" id="GO:0016020">
    <property type="term" value="C:membrane"/>
    <property type="evidence" value="ECO:0007669"/>
    <property type="project" value="UniProtKB-SubCell"/>
</dbReference>
<gene>
    <name evidence="10" type="ORF">AX774_g2098</name>
</gene>
<keyword evidence="4" id="KW-0029">Amino-acid transport</keyword>
<feature type="region of interest" description="Disordered" evidence="7">
    <location>
        <begin position="1"/>
        <end position="20"/>
    </location>
</feature>
<dbReference type="OrthoDB" id="3900342at2759"/>
<evidence type="ECO:0000256" key="8">
    <source>
        <dbReference type="SAM" id="Phobius"/>
    </source>
</evidence>
<dbReference type="Gene3D" id="1.20.1740.10">
    <property type="entry name" value="Amino acid/polyamine transporter I"/>
    <property type="match status" value="1"/>
</dbReference>
<keyword evidence="6 8" id="KW-0472">Membrane</keyword>
<evidence type="ECO:0000256" key="7">
    <source>
        <dbReference type="SAM" id="MobiDB-lite"/>
    </source>
</evidence>